<proteinExistence type="predicted"/>
<evidence type="ECO:0000313" key="2">
    <source>
        <dbReference type="Proteomes" id="UP000009340"/>
    </source>
</evidence>
<dbReference type="EMBL" id="CAKW01000107">
    <property type="protein sequence ID" value="CCJ73628.1"/>
    <property type="molecule type" value="Genomic_DNA"/>
</dbReference>
<reference evidence="1" key="1">
    <citation type="submission" date="2012-07" db="EMBL/GenBank/DDBJ databases">
        <authorList>
            <person name="Cummings C."/>
        </authorList>
    </citation>
    <scope>NUCLEOTIDE SEQUENCE</scope>
    <source>
        <strain evidence="1">1330</strain>
    </source>
</reference>
<name>K8A1Y5_9ENTR</name>
<dbReference type="AlphaFoldDB" id="K8A1Y5"/>
<evidence type="ECO:0000313" key="1">
    <source>
        <dbReference type="EMBL" id="CCJ73628.1"/>
    </source>
</evidence>
<comment type="caution">
    <text evidence="1">The sequence shown here is derived from an EMBL/GenBank/DDBJ whole genome shotgun (WGS) entry which is preliminary data.</text>
</comment>
<gene>
    <name evidence="1" type="ORF">BN137_3007</name>
</gene>
<accession>K8A1Y5</accession>
<dbReference type="Proteomes" id="UP000009340">
    <property type="component" value="Unassembled WGS sequence"/>
</dbReference>
<organism evidence="1 2">
    <name type="scientific">Cronobacter condimenti 1330</name>
    <dbReference type="NCBI Taxonomy" id="1073999"/>
    <lineage>
        <taxon>Bacteria</taxon>
        <taxon>Pseudomonadati</taxon>
        <taxon>Pseudomonadota</taxon>
        <taxon>Gammaproteobacteria</taxon>
        <taxon>Enterobacterales</taxon>
        <taxon>Enterobacteriaceae</taxon>
        <taxon>Cronobacter</taxon>
    </lineage>
</organism>
<sequence length="45" mass="4749">MHAEGCSTPSLRLRSVGIAANVVVLAGAVNVQNLTKKLYLNGHNM</sequence>
<protein>
    <submittedName>
        <fullName evidence="1">Uncharacterized protein</fullName>
    </submittedName>
</protein>